<proteinExistence type="predicted"/>
<feature type="signal peptide" evidence="3">
    <location>
        <begin position="1"/>
        <end position="25"/>
    </location>
</feature>
<dbReference type="EMBL" id="JAUEPL010000034">
    <property type="protein sequence ID" value="MDN3296508.1"/>
    <property type="molecule type" value="Genomic_DNA"/>
</dbReference>
<evidence type="ECO:0000313" key="5">
    <source>
        <dbReference type="Proteomes" id="UP001174050"/>
    </source>
</evidence>
<feature type="compositionally biased region" description="Basic and acidic residues" evidence="1">
    <location>
        <begin position="116"/>
        <end position="126"/>
    </location>
</feature>
<feature type="region of interest" description="Disordered" evidence="1">
    <location>
        <begin position="188"/>
        <end position="226"/>
    </location>
</feature>
<feature type="region of interest" description="Disordered" evidence="1">
    <location>
        <begin position="431"/>
        <end position="498"/>
    </location>
</feature>
<feature type="compositionally biased region" description="Gly residues" evidence="1">
    <location>
        <begin position="437"/>
        <end position="473"/>
    </location>
</feature>
<evidence type="ECO:0000256" key="1">
    <source>
        <dbReference type="SAM" id="MobiDB-lite"/>
    </source>
</evidence>
<keyword evidence="2" id="KW-0812">Transmembrane</keyword>
<dbReference type="NCBIfam" id="NF038134">
    <property type="entry name" value="choice_anch_M"/>
    <property type="match status" value="2"/>
</dbReference>
<evidence type="ECO:0000256" key="3">
    <source>
        <dbReference type="SAM" id="SignalP"/>
    </source>
</evidence>
<comment type="caution">
    <text evidence="4">The sequence shown here is derived from an EMBL/GenBank/DDBJ whole genome shotgun (WGS) entry which is preliminary data.</text>
</comment>
<feature type="compositionally biased region" description="Gly residues" evidence="1">
    <location>
        <begin position="484"/>
        <end position="498"/>
    </location>
</feature>
<keyword evidence="2" id="KW-1133">Transmembrane helix</keyword>
<evidence type="ECO:0000256" key="2">
    <source>
        <dbReference type="SAM" id="Phobius"/>
    </source>
</evidence>
<feature type="compositionally biased region" description="Low complexity" evidence="1">
    <location>
        <begin position="474"/>
        <end position="483"/>
    </location>
</feature>
<dbReference type="RefSeq" id="WP_290113746.1">
    <property type="nucleotide sequence ID" value="NZ_JAUEPL010000034.1"/>
</dbReference>
<dbReference type="NCBIfam" id="TIGR03769">
    <property type="entry name" value="P_ac_wall_RPT"/>
    <property type="match status" value="1"/>
</dbReference>
<dbReference type="Proteomes" id="UP001174050">
    <property type="component" value="Unassembled WGS sequence"/>
</dbReference>
<dbReference type="NCBIfam" id="TIGR03773">
    <property type="entry name" value="anch_rpt_wall"/>
    <property type="match status" value="1"/>
</dbReference>
<keyword evidence="3" id="KW-0732">Signal</keyword>
<feature type="transmembrane region" description="Helical" evidence="2">
    <location>
        <begin position="511"/>
        <end position="530"/>
    </location>
</feature>
<sequence length="536" mass="53103">MRLVRNSRVALAAAGFLALGGTAMTVPPGEEEAAVPVVAPVTLVDGVLSLGTGGVLDIDDTHRVTGPDDTAAWELTPAWDTTGLPTGAVRGDGVRWSLTGVEGPGALKVYEPGSAPDREPVVRFDSTDGLPDGYDLPTGARGETRWVFDRPGTYQLTLAAEAESDGGPLVAETRYTMRVGDAAVAAPLPPAPPAAPASPSPTAPVAGAPADAGEDRRPATPSLAGAGPAVAAQRVIAAAEPVETAKKVLDQGHIDLAARVADGKMQVHIKDGTVPGKTVWREPSSVVLHVKPQARKVIPAAKDFAFLGKAGDPVWLLDQVQQPGLLWPGWSTDNMAAGATKGEVEFKLVKADGPGNFALYNYDGLSGATVRFNSADGVPDAFGVPQNTHAHGGWAFGKEGVYRLTFAMSGTLANGTKVSDTETIAFAVGATDPNGVQVGGSGSTGGSSTGGTATGGGSTGGTTGGSGTAGATGGSTTSGTTGATTGGTTGGSTGGSTGGGAMASTGAGSSLLFGGTAAGLVAAGAGAVYLTRRRTA</sequence>
<feature type="region of interest" description="Disordered" evidence="1">
    <location>
        <begin position="113"/>
        <end position="138"/>
    </location>
</feature>
<dbReference type="InterPro" id="IPR022435">
    <property type="entry name" value="Surface-anchored_actinobac"/>
</dbReference>
<keyword evidence="5" id="KW-1185">Reference proteome</keyword>
<reference evidence="4" key="1">
    <citation type="submission" date="2023-06" db="EMBL/GenBank/DDBJ databases">
        <title>WGS-Sequencing of Streptomyces ficellus isolate 21 collected from sand in Gara Djebilet Iron Mine in Algeria.</title>
        <authorList>
            <person name="Zegers G.P."/>
            <person name="Gomez A."/>
            <person name="Gueddou A."/>
            <person name="Zahara A.F."/>
            <person name="Worth M."/>
            <person name="Sevigny J.L."/>
            <person name="Tisa L."/>
        </authorList>
    </citation>
    <scope>NUCLEOTIDE SEQUENCE</scope>
    <source>
        <strain evidence="4">AS11</strain>
    </source>
</reference>
<keyword evidence="2" id="KW-0472">Membrane</keyword>
<evidence type="ECO:0000313" key="4">
    <source>
        <dbReference type="EMBL" id="MDN3296508.1"/>
    </source>
</evidence>
<gene>
    <name evidence="4" type="ORF">QWM81_21140</name>
</gene>
<dbReference type="InterPro" id="IPR022395">
    <property type="entry name" value="CHP03773_ABC_transptr-like"/>
</dbReference>
<name>A0ABT7ZAH3_9ACTN</name>
<feature type="chain" id="PRO_5046476146" evidence="3">
    <location>
        <begin position="26"/>
        <end position="536"/>
    </location>
</feature>
<feature type="compositionally biased region" description="Pro residues" evidence="1">
    <location>
        <begin position="188"/>
        <end position="202"/>
    </location>
</feature>
<organism evidence="4 5">
    <name type="scientific">Streptomyces ficellus</name>
    <dbReference type="NCBI Taxonomy" id="1977088"/>
    <lineage>
        <taxon>Bacteria</taxon>
        <taxon>Bacillati</taxon>
        <taxon>Actinomycetota</taxon>
        <taxon>Actinomycetes</taxon>
        <taxon>Kitasatosporales</taxon>
        <taxon>Streptomycetaceae</taxon>
        <taxon>Streptomyces</taxon>
    </lineage>
</organism>
<protein>
    <submittedName>
        <fullName evidence="4">TIGR03773 family transporter-associated surface protein</fullName>
    </submittedName>
</protein>
<accession>A0ABT7ZAH3</accession>